<evidence type="ECO:0000256" key="3">
    <source>
        <dbReference type="ARBA" id="ARBA00022741"/>
    </source>
</evidence>
<evidence type="ECO:0000256" key="5">
    <source>
        <dbReference type="ARBA" id="ARBA00022840"/>
    </source>
</evidence>
<evidence type="ECO:0000256" key="1">
    <source>
        <dbReference type="ARBA" id="ARBA00010688"/>
    </source>
</evidence>
<dbReference type="Pfam" id="PF00294">
    <property type="entry name" value="PfkB"/>
    <property type="match status" value="1"/>
</dbReference>
<name>A0A2S9QCM0_9HYPH</name>
<dbReference type="InterPro" id="IPR013785">
    <property type="entry name" value="Aldolase_TIM"/>
</dbReference>
<dbReference type="CDD" id="cd01166">
    <property type="entry name" value="KdgK"/>
    <property type="match status" value="1"/>
</dbReference>
<evidence type="ECO:0000256" key="2">
    <source>
        <dbReference type="ARBA" id="ARBA00022679"/>
    </source>
</evidence>
<dbReference type="OrthoDB" id="9792663at2"/>
<dbReference type="EMBL" id="PUEJ01000004">
    <property type="protein sequence ID" value="PRH87092.1"/>
    <property type="molecule type" value="Genomic_DNA"/>
</dbReference>
<keyword evidence="2" id="KW-0808">Transferase</keyword>
<dbReference type="InterPro" id="IPR018659">
    <property type="entry name" value="DUF2090"/>
</dbReference>
<accession>A0A2S9QCM0</accession>
<evidence type="ECO:0000259" key="6">
    <source>
        <dbReference type="Pfam" id="PF00294"/>
    </source>
</evidence>
<evidence type="ECO:0000313" key="8">
    <source>
        <dbReference type="EMBL" id="PRH87092.1"/>
    </source>
</evidence>
<dbReference type="Gene3D" id="3.20.20.70">
    <property type="entry name" value="Aldolase class I"/>
    <property type="match status" value="1"/>
</dbReference>
<dbReference type="Gene3D" id="3.40.1190.20">
    <property type="match status" value="1"/>
</dbReference>
<dbReference type="PROSITE" id="PS00584">
    <property type="entry name" value="PFKB_KINASES_2"/>
    <property type="match status" value="1"/>
</dbReference>
<comment type="caution">
    <text evidence="8">The sequence shown here is derived from an EMBL/GenBank/DDBJ whole genome shotgun (WGS) entry which is preliminary data.</text>
</comment>
<dbReference type="PANTHER" id="PTHR43085">
    <property type="entry name" value="HEXOKINASE FAMILY MEMBER"/>
    <property type="match status" value="1"/>
</dbReference>
<dbReference type="Gene3D" id="2.20.150.10">
    <property type="entry name" value="putative 5-dehydro-2- deoxygluconokinase"/>
    <property type="match status" value="1"/>
</dbReference>
<gene>
    <name evidence="8" type="primary">iolC</name>
    <name evidence="8" type="ORF">C5L14_10585</name>
</gene>
<dbReference type="RefSeq" id="WP_105862034.1">
    <property type="nucleotide sequence ID" value="NZ_PUEJ01000004.1"/>
</dbReference>
<comment type="similarity">
    <text evidence="1">Belongs to the carbohydrate kinase PfkB family.</text>
</comment>
<keyword evidence="3" id="KW-0547">Nucleotide-binding</keyword>
<dbReference type="AlphaFoldDB" id="A0A2S9QCM0"/>
<feature type="domain" description="DUF2090" evidence="7">
    <location>
        <begin position="325"/>
        <end position="630"/>
    </location>
</feature>
<dbReference type="InterPro" id="IPR011611">
    <property type="entry name" value="PfkB_dom"/>
</dbReference>
<dbReference type="InterPro" id="IPR030830">
    <property type="entry name" value="Myo_inos_IolC"/>
</dbReference>
<dbReference type="GO" id="GO:0016301">
    <property type="term" value="F:kinase activity"/>
    <property type="evidence" value="ECO:0007669"/>
    <property type="project" value="UniProtKB-KW"/>
</dbReference>
<dbReference type="SUPFAM" id="SSF53613">
    <property type="entry name" value="Ribokinase-like"/>
    <property type="match status" value="1"/>
</dbReference>
<dbReference type="InterPro" id="IPR029056">
    <property type="entry name" value="Ribokinase-like"/>
</dbReference>
<dbReference type="GO" id="GO:0005524">
    <property type="term" value="F:ATP binding"/>
    <property type="evidence" value="ECO:0007669"/>
    <property type="project" value="UniProtKB-KW"/>
</dbReference>
<evidence type="ECO:0000259" key="7">
    <source>
        <dbReference type="Pfam" id="PF09863"/>
    </source>
</evidence>
<evidence type="ECO:0000313" key="9">
    <source>
        <dbReference type="Proteomes" id="UP000237682"/>
    </source>
</evidence>
<protein>
    <submittedName>
        <fullName evidence="8">5-dehydro-2-deoxygluconokinase</fullName>
    </submittedName>
</protein>
<dbReference type="PANTHER" id="PTHR43085:SF49">
    <property type="entry name" value="5-DEHYDRO-2-DEOXYGLUCONOKINASE"/>
    <property type="match status" value="1"/>
</dbReference>
<proteinExistence type="inferred from homology"/>
<dbReference type="PROSITE" id="PS00583">
    <property type="entry name" value="PFKB_KINASES_1"/>
    <property type="match status" value="1"/>
</dbReference>
<dbReference type="InterPro" id="IPR002173">
    <property type="entry name" value="Carboh/pur_kinase_PfkB_CS"/>
</dbReference>
<keyword evidence="5" id="KW-0067">ATP-binding</keyword>
<feature type="domain" description="Carbohydrate kinase PfkB" evidence="6">
    <location>
        <begin position="7"/>
        <end position="321"/>
    </location>
</feature>
<dbReference type="Proteomes" id="UP000237682">
    <property type="component" value="Unassembled WGS sequence"/>
</dbReference>
<dbReference type="Pfam" id="PF09863">
    <property type="entry name" value="DUF2090"/>
    <property type="match status" value="1"/>
</dbReference>
<reference evidence="8 9" key="1">
    <citation type="submission" date="2018-02" db="EMBL/GenBank/DDBJ databases">
        <title>Whole genome sequencing of endophytic bacterium.</title>
        <authorList>
            <person name="Eedara R."/>
            <person name="Podile A.R."/>
        </authorList>
    </citation>
    <scope>NUCLEOTIDE SEQUENCE [LARGE SCALE GENOMIC DNA]</scope>
    <source>
        <strain evidence="8 9">RP1T</strain>
    </source>
</reference>
<evidence type="ECO:0000256" key="4">
    <source>
        <dbReference type="ARBA" id="ARBA00022777"/>
    </source>
</evidence>
<keyword evidence="4 8" id="KW-0418">Kinase</keyword>
<sequence length="639" mass="69093">MSTPALDVITIGRASVDLYGQQVGGRLEDMSSFTKAVGGCPANIAIGTARLGLKSGLITRVGDEAMGRFIREQMQREGVATDGIHTDPARLTALVILGVRDEKQFPLIFYRDNCADMALDEGDIDEALIASAAAIVVTGTHFSKPNTDAAQRKAIRLAKKHGRKVVFDVDYRPNLWGLAGHGAGEERYIKADHVTAHLQTILPDCDLIVGTEEELAIAGGSEDTLQTLRRIRAVSDATIVCKRGPMGCVVFPDAIPASLDDGIRGPGFPVEVYNVLGAGDAFLSGFLRGWLRNEPLETACAYANASGAFAVSRLLCSPEIPTFTELSYFLEHGSKERALRKDVAINHIHWATTRRPAAEGLMALAVDHRAQMEAMADEIGVPRERISAFKALAVKAAARIAAGRPGFGMLIDGIYGREALFRAADHPFWIGRPVELPGSRPLEFEGGPDVGTSLIEWPVGHTIKCLCFYHPSDPPALREQQERQLLRLHAAARTVGRELLIEIIAGKHGPLEDDTVSSVVQRLYDLGIKPDWWKLEPLKTAAAWRAVAEVIERNDPLCRGIVLLGLEAPEEDLEAAFAVAASEPMVKGFAVGRTIFNEPARAWLRGALSDDDAVDAMATRFARLVQAWQSASGQAAAAQ</sequence>
<keyword evidence="9" id="KW-1185">Reference proteome</keyword>
<organism evidence="8 9">
    <name type="scientific">Labrys okinawensis</name>
    <dbReference type="NCBI Taxonomy" id="346911"/>
    <lineage>
        <taxon>Bacteria</taxon>
        <taxon>Pseudomonadati</taxon>
        <taxon>Pseudomonadota</taxon>
        <taxon>Alphaproteobacteria</taxon>
        <taxon>Hyphomicrobiales</taxon>
        <taxon>Xanthobacteraceae</taxon>
        <taxon>Labrys</taxon>
    </lineage>
</organism>
<dbReference type="InterPro" id="IPR023314">
    <property type="entry name" value="Myo_inos_IolC-like_sf"/>
</dbReference>
<dbReference type="InterPro" id="IPR050306">
    <property type="entry name" value="PfkB_Carbo_kinase"/>
</dbReference>
<dbReference type="NCBIfam" id="TIGR04382">
    <property type="entry name" value="myo_inos_iolC_N"/>
    <property type="match status" value="1"/>
</dbReference>